<name>A0ABU8MJ08_9PSEU</name>
<dbReference type="Gene3D" id="3.40.50.1820">
    <property type="entry name" value="alpha/beta hydrolase"/>
    <property type="match status" value="1"/>
</dbReference>
<dbReference type="PANTHER" id="PTHR43433:SF5">
    <property type="entry name" value="AB HYDROLASE-1 DOMAIN-CONTAINING PROTEIN"/>
    <property type="match status" value="1"/>
</dbReference>
<dbReference type="EMBL" id="JBBEGN010000002">
    <property type="protein sequence ID" value="MEJ2867301.1"/>
    <property type="molecule type" value="Genomic_DNA"/>
</dbReference>
<dbReference type="GO" id="GO:0016787">
    <property type="term" value="F:hydrolase activity"/>
    <property type="evidence" value="ECO:0007669"/>
    <property type="project" value="UniProtKB-KW"/>
</dbReference>
<dbReference type="SUPFAM" id="SSF53474">
    <property type="entry name" value="alpha/beta-Hydrolases"/>
    <property type="match status" value="1"/>
</dbReference>
<dbReference type="InterPro" id="IPR000073">
    <property type="entry name" value="AB_hydrolase_1"/>
</dbReference>
<evidence type="ECO:0000313" key="2">
    <source>
        <dbReference type="EMBL" id="MEJ2867301.1"/>
    </source>
</evidence>
<evidence type="ECO:0000313" key="3">
    <source>
        <dbReference type="Proteomes" id="UP001385809"/>
    </source>
</evidence>
<dbReference type="RefSeq" id="WP_337693914.1">
    <property type="nucleotide sequence ID" value="NZ_JBBEGN010000002.1"/>
</dbReference>
<accession>A0ABU8MJ08</accession>
<dbReference type="PANTHER" id="PTHR43433">
    <property type="entry name" value="HYDROLASE, ALPHA/BETA FOLD FAMILY PROTEIN"/>
    <property type="match status" value="1"/>
</dbReference>
<sequence length="302" mass="32020">MSPPLQVAHHGDVDLAYLDHGGPAGWPLLVVAGLGGGRLAYPAGFLDALTEVGFRVATYDPRDVGASTRFTGAPRPAPWRALLGGGEPAYTAEDLTDDAVAVLDALGWDRASVFGTSFGGLVAQRVALRHPHRVVSVTSMSAMPSDAGRLSGLRHLHPGFVRRTAALDFPATPEGDLETAVAVARLCASPVYPFDEHGVREALSAVPVEGVRDGQAQSRMLRAPWRGPRLREMRVPTLVLHGDRDPVVRPSAARAIARAVPDAHLEVVPGLGHDLPAPLWDRFAARTRANADRRGNGPSGGW</sequence>
<dbReference type="Pfam" id="PF00561">
    <property type="entry name" value="Abhydrolase_1"/>
    <property type="match status" value="1"/>
</dbReference>
<protein>
    <submittedName>
        <fullName evidence="2">Alpha/beta hydrolase</fullName>
    </submittedName>
</protein>
<keyword evidence="2" id="KW-0378">Hydrolase</keyword>
<organism evidence="2 3">
    <name type="scientific">Actinomycetospora aurantiaca</name>
    <dbReference type="NCBI Taxonomy" id="3129233"/>
    <lineage>
        <taxon>Bacteria</taxon>
        <taxon>Bacillati</taxon>
        <taxon>Actinomycetota</taxon>
        <taxon>Actinomycetes</taxon>
        <taxon>Pseudonocardiales</taxon>
        <taxon>Pseudonocardiaceae</taxon>
        <taxon>Actinomycetospora</taxon>
    </lineage>
</organism>
<keyword evidence="3" id="KW-1185">Reference proteome</keyword>
<dbReference type="InterPro" id="IPR050471">
    <property type="entry name" value="AB_hydrolase"/>
</dbReference>
<gene>
    <name evidence="2" type="ORF">WCD74_05955</name>
</gene>
<evidence type="ECO:0000259" key="1">
    <source>
        <dbReference type="Pfam" id="PF00561"/>
    </source>
</evidence>
<feature type="domain" description="AB hydrolase-1" evidence="1">
    <location>
        <begin position="27"/>
        <end position="274"/>
    </location>
</feature>
<dbReference type="InterPro" id="IPR029058">
    <property type="entry name" value="AB_hydrolase_fold"/>
</dbReference>
<proteinExistence type="predicted"/>
<comment type="caution">
    <text evidence="2">The sequence shown here is derived from an EMBL/GenBank/DDBJ whole genome shotgun (WGS) entry which is preliminary data.</text>
</comment>
<reference evidence="2 3" key="1">
    <citation type="submission" date="2024-03" db="EMBL/GenBank/DDBJ databases">
        <title>Actinomycetospora sp. OC33-EN08, a novel actinomycete isolated from wild orchid (Aerides multiflora).</title>
        <authorList>
            <person name="Suriyachadkun C."/>
        </authorList>
    </citation>
    <scope>NUCLEOTIDE SEQUENCE [LARGE SCALE GENOMIC DNA]</scope>
    <source>
        <strain evidence="2 3">OC33-EN08</strain>
    </source>
</reference>
<dbReference type="Proteomes" id="UP001385809">
    <property type="component" value="Unassembled WGS sequence"/>
</dbReference>